<comment type="catalytic activity">
    <reaction evidence="11 12">
        <text>L-histidinol phosphate + H2O = L-histidinol + phosphate</text>
        <dbReference type="Rhea" id="RHEA:14465"/>
        <dbReference type="ChEBI" id="CHEBI:15377"/>
        <dbReference type="ChEBI" id="CHEBI:43474"/>
        <dbReference type="ChEBI" id="CHEBI:57699"/>
        <dbReference type="ChEBI" id="CHEBI:57980"/>
        <dbReference type="EC" id="3.1.3.15"/>
    </reaction>
</comment>
<dbReference type="SUPFAM" id="SSF56784">
    <property type="entry name" value="HAD-like"/>
    <property type="match status" value="1"/>
</dbReference>
<feature type="active site" description="Nucleophile" evidence="12">
    <location>
        <position position="9"/>
    </location>
</feature>
<dbReference type="Pfam" id="PF00475">
    <property type="entry name" value="IGPD"/>
    <property type="match status" value="1"/>
</dbReference>
<reference evidence="13 14" key="1">
    <citation type="submission" date="2019-07" db="EMBL/GenBank/DDBJ databases">
        <title>Genome sequencing for Formosa sp. PS13.</title>
        <authorList>
            <person name="Park S.-J."/>
        </authorList>
    </citation>
    <scope>NUCLEOTIDE SEQUENCE [LARGE SCALE GENOMIC DNA]</scope>
    <source>
        <strain evidence="13 14">PS13</strain>
    </source>
</reference>
<dbReference type="Pfam" id="PF13242">
    <property type="entry name" value="Hydrolase_like"/>
    <property type="match status" value="1"/>
</dbReference>
<evidence type="ECO:0000256" key="2">
    <source>
        <dbReference type="ARBA" id="ARBA00005047"/>
    </source>
</evidence>
<keyword evidence="7 12" id="KW-0460">Magnesium</keyword>
<dbReference type="InterPro" id="IPR020568">
    <property type="entry name" value="Ribosomal_Su5_D2-typ_SF"/>
</dbReference>
<dbReference type="PROSITE" id="PS00954">
    <property type="entry name" value="IGP_DEHYDRATASE_1"/>
    <property type="match status" value="1"/>
</dbReference>
<dbReference type="NCBIfam" id="TIGR01662">
    <property type="entry name" value="HAD-SF-IIIA"/>
    <property type="match status" value="1"/>
</dbReference>
<dbReference type="OrthoDB" id="9790411at2"/>
<keyword evidence="8 12" id="KW-0368">Histidine biosynthesis</keyword>
<organism evidence="13 14">
    <name type="scientific">Formosa sediminum</name>
    <dbReference type="NCBI Taxonomy" id="2594004"/>
    <lineage>
        <taxon>Bacteria</taxon>
        <taxon>Pseudomonadati</taxon>
        <taxon>Bacteroidota</taxon>
        <taxon>Flavobacteriia</taxon>
        <taxon>Flavobacteriales</taxon>
        <taxon>Flavobacteriaceae</taxon>
        <taxon>Formosa</taxon>
    </lineage>
</organism>
<dbReference type="GO" id="GO:0004424">
    <property type="term" value="F:imidazoleglycerol-phosphate dehydratase activity"/>
    <property type="evidence" value="ECO:0007669"/>
    <property type="project" value="UniProtKB-UniRule"/>
</dbReference>
<dbReference type="GO" id="GO:0005737">
    <property type="term" value="C:cytoplasm"/>
    <property type="evidence" value="ECO:0007669"/>
    <property type="project" value="UniProtKB-SubCell"/>
</dbReference>
<dbReference type="InterPro" id="IPR005954">
    <property type="entry name" value="HisB_N"/>
</dbReference>
<keyword evidence="9 12" id="KW-0456">Lyase</keyword>
<dbReference type="PANTHER" id="PTHR23133">
    <property type="entry name" value="IMIDAZOLEGLYCEROL-PHOSPHATE DEHYDRATASE HIS7"/>
    <property type="match status" value="1"/>
</dbReference>
<keyword evidence="4 12" id="KW-0028">Amino-acid biosynthesis</keyword>
<dbReference type="GO" id="GO:0046872">
    <property type="term" value="F:metal ion binding"/>
    <property type="evidence" value="ECO:0007669"/>
    <property type="project" value="UniProtKB-KW"/>
</dbReference>
<dbReference type="FunFam" id="3.30.230.40:FF:000003">
    <property type="entry name" value="Imidazoleglycerol-phosphate dehydratase HisB"/>
    <property type="match status" value="1"/>
</dbReference>
<dbReference type="HAMAP" id="MF_01022">
    <property type="entry name" value="Bifunc_HisB"/>
    <property type="match status" value="1"/>
</dbReference>
<evidence type="ECO:0000256" key="12">
    <source>
        <dbReference type="HAMAP-Rule" id="MF_01022"/>
    </source>
</evidence>
<keyword evidence="6 12" id="KW-0378">Hydrolase</keyword>
<comment type="similarity">
    <text evidence="12">In the C-terminal section; belongs to the imidazoleglycerol-phosphate dehydratase family.</text>
</comment>
<dbReference type="InterPro" id="IPR006549">
    <property type="entry name" value="HAD-SF_hydro_IIIA"/>
</dbReference>
<protein>
    <recommendedName>
        <fullName evidence="12">Histidine biosynthesis bifunctional protein HisB</fullName>
    </recommendedName>
    <domain>
        <recommendedName>
            <fullName evidence="12">Histidinol-phosphatase</fullName>
            <ecNumber evidence="12">3.1.3.15</ecNumber>
        </recommendedName>
    </domain>
    <domain>
        <recommendedName>
            <fullName evidence="12">Imidazoleglycerol-phosphate dehydratase</fullName>
            <shortName evidence="12">IGPD</shortName>
            <ecNumber evidence="12">4.2.1.19</ecNumber>
        </recommendedName>
    </domain>
</protein>
<sequence length="378" mass="43223">MKQKVLFIDRDGTIIREPADEQIDSFEKLEFYPKVFQYLSKIAKELDYEIVMITNQDGLGTEVYPEDTFWPVHNFILEAFKNEGVEFKEQFIDRTFAKDNAATRKPNTGLLTKYFSEAYDLENSYVIGDRLTDIELAKNLGAKGIFINDNTNLGTDEITVKREALNDFISLESNDWEAIYKHLKVEDRTGSIERNTNETKIKIDLNLDGTGKSNIETGIAFFDHMLDQIARHGQLDLNIKVDGDLEVDEHHTIEDTAIALGELFNTVLGNKLGIERYGFYLPMDDCLASAGIDFGGRNWLVWEADFKREMVGKMPTEMFYHFFKSFTDGAKCNLNIKAEGTNEHHKIEAIFKAFAKAIKMAVKRDVEKMILPSTKGML</sequence>
<comment type="subcellular location">
    <subcellularLocation>
        <location evidence="12">Cytoplasm</location>
    </subcellularLocation>
</comment>
<dbReference type="InterPro" id="IPR006543">
    <property type="entry name" value="Histidinol-phos"/>
</dbReference>
<dbReference type="NCBIfam" id="NF003937">
    <property type="entry name" value="PRK05446.1"/>
    <property type="match status" value="1"/>
</dbReference>
<dbReference type="SUPFAM" id="SSF54211">
    <property type="entry name" value="Ribosomal protein S5 domain 2-like"/>
    <property type="match status" value="2"/>
</dbReference>
<evidence type="ECO:0000256" key="6">
    <source>
        <dbReference type="ARBA" id="ARBA00022801"/>
    </source>
</evidence>
<comment type="catalytic activity">
    <reaction evidence="12">
        <text>D-erythro-1-(imidazol-4-yl)glycerol 3-phosphate = 3-(imidazol-4-yl)-2-oxopropyl phosphate + H2O</text>
        <dbReference type="Rhea" id="RHEA:11040"/>
        <dbReference type="ChEBI" id="CHEBI:15377"/>
        <dbReference type="ChEBI" id="CHEBI:57766"/>
        <dbReference type="ChEBI" id="CHEBI:58278"/>
        <dbReference type="EC" id="4.2.1.19"/>
    </reaction>
</comment>
<evidence type="ECO:0000256" key="9">
    <source>
        <dbReference type="ARBA" id="ARBA00023239"/>
    </source>
</evidence>
<dbReference type="InterPro" id="IPR000807">
    <property type="entry name" value="ImidazoleglycerolP_deHydtase"/>
</dbReference>
<evidence type="ECO:0000256" key="8">
    <source>
        <dbReference type="ARBA" id="ARBA00023102"/>
    </source>
</evidence>
<comment type="caution">
    <text evidence="12">Lacks conserved residue(s) required for the propagation of feature annotation.</text>
</comment>
<keyword evidence="3 12" id="KW-0963">Cytoplasm</keyword>
<dbReference type="InterPro" id="IPR020565">
    <property type="entry name" value="ImidazoleglycerP_deHydtase_CS"/>
</dbReference>
<dbReference type="InterPro" id="IPR020566">
    <property type="entry name" value="His_synth_bifunc_HisB"/>
</dbReference>
<proteinExistence type="inferred from homology"/>
<dbReference type="NCBIfam" id="TIGR01656">
    <property type="entry name" value="Histidinol-ppas"/>
    <property type="match status" value="1"/>
</dbReference>
<dbReference type="RefSeq" id="WP_143381906.1">
    <property type="nucleotide sequence ID" value="NZ_CP041637.1"/>
</dbReference>
<dbReference type="UniPathway" id="UPA00031">
    <property type="reaction ID" value="UER00011"/>
</dbReference>
<dbReference type="InterPro" id="IPR036412">
    <property type="entry name" value="HAD-like_sf"/>
</dbReference>
<dbReference type="GO" id="GO:0004401">
    <property type="term" value="F:histidinol-phosphatase activity"/>
    <property type="evidence" value="ECO:0007669"/>
    <property type="project" value="UniProtKB-UniRule"/>
</dbReference>
<evidence type="ECO:0000256" key="11">
    <source>
        <dbReference type="ARBA" id="ARBA00049158"/>
    </source>
</evidence>
<dbReference type="CDD" id="cd07914">
    <property type="entry name" value="IGPD"/>
    <property type="match status" value="1"/>
</dbReference>
<dbReference type="Gene3D" id="3.40.50.1000">
    <property type="entry name" value="HAD superfamily/HAD-like"/>
    <property type="match status" value="1"/>
</dbReference>
<feature type="active site" description="Proton donor" evidence="12">
    <location>
        <position position="11"/>
    </location>
</feature>
<dbReference type="PROSITE" id="PS00955">
    <property type="entry name" value="IGP_DEHYDRATASE_2"/>
    <property type="match status" value="1"/>
</dbReference>
<feature type="binding site" evidence="12">
    <location>
        <position position="9"/>
    </location>
    <ligand>
        <name>Mg(2+)</name>
        <dbReference type="ChEBI" id="CHEBI:18420"/>
    </ligand>
</feature>
<evidence type="ECO:0000256" key="4">
    <source>
        <dbReference type="ARBA" id="ARBA00022605"/>
    </source>
</evidence>
<dbReference type="InterPro" id="IPR038494">
    <property type="entry name" value="IGPD_sf"/>
</dbReference>
<feature type="binding site" evidence="12">
    <location>
        <position position="129"/>
    </location>
    <ligand>
        <name>Mg(2+)</name>
        <dbReference type="ChEBI" id="CHEBI:18420"/>
    </ligand>
</feature>
<dbReference type="EMBL" id="CP041637">
    <property type="protein sequence ID" value="QDO94997.1"/>
    <property type="molecule type" value="Genomic_DNA"/>
</dbReference>
<keyword evidence="14" id="KW-1185">Reference proteome</keyword>
<dbReference type="Gene3D" id="3.30.230.40">
    <property type="entry name" value="Imidazole glycerol phosphate dehydratase, domain 1"/>
    <property type="match status" value="2"/>
</dbReference>
<comment type="pathway">
    <text evidence="12">Amino-acid biosynthesis; L-histidine biosynthesis; L-histidine from 5-phospho-alpha-D-ribose 1-diphosphate: step 8/9.</text>
</comment>
<dbReference type="PANTHER" id="PTHR23133:SF2">
    <property type="entry name" value="IMIDAZOLEGLYCEROL-PHOSPHATE DEHYDRATASE"/>
    <property type="match status" value="1"/>
</dbReference>
<dbReference type="EC" id="4.2.1.19" evidence="12"/>
<evidence type="ECO:0000256" key="5">
    <source>
        <dbReference type="ARBA" id="ARBA00022723"/>
    </source>
</evidence>
<dbReference type="InterPro" id="IPR023214">
    <property type="entry name" value="HAD_sf"/>
</dbReference>
<evidence type="ECO:0000256" key="3">
    <source>
        <dbReference type="ARBA" id="ARBA00022490"/>
    </source>
</evidence>
<feature type="region of interest" description="Imidazoleglycerol-phosphate dehydratase" evidence="12">
    <location>
        <begin position="188"/>
        <end position="378"/>
    </location>
</feature>
<keyword evidence="5 12" id="KW-0479">Metal-binding</keyword>
<evidence type="ECO:0000313" key="13">
    <source>
        <dbReference type="EMBL" id="QDO94997.1"/>
    </source>
</evidence>
<evidence type="ECO:0000313" key="14">
    <source>
        <dbReference type="Proteomes" id="UP000319209"/>
    </source>
</evidence>
<evidence type="ECO:0000256" key="7">
    <source>
        <dbReference type="ARBA" id="ARBA00022842"/>
    </source>
</evidence>
<dbReference type="NCBIfam" id="NF002111">
    <property type="entry name" value="PRK00951.2-1"/>
    <property type="match status" value="1"/>
</dbReference>
<dbReference type="EC" id="3.1.3.15" evidence="12"/>
<accession>A0A516GU04</accession>
<dbReference type="HAMAP" id="MF_00076">
    <property type="entry name" value="HisB"/>
    <property type="match status" value="1"/>
</dbReference>
<name>A0A516GU04_9FLAO</name>
<dbReference type="FunFam" id="3.30.230.40:FF:000001">
    <property type="entry name" value="Imidazoleglycerol-phosphate dehydratase HisB"/>
    <property type="match status" value="1"/>
</dbReference>
<comment type="cofactor">
    <cofactor evidence="1 12">
        <name>Mg(2+)</name>
        <dbReference type="ChEBI" id="CHEBI:18420"/>
    </cofactor>
</comment>
<dbReference type="Proteomes" id="UP000319209">
    <property type="component" value="Chromosome"/>
</dbReference>
<comment type="similarity">
    <text evidence="12">In the N-terminal section; belongs to the histidinol-phosphatase family.</text>
</comment>
<feature type="binding site" evidence="12">
    <location>
        <position position="11"/>
    </location>
    <ligand>
        <name>Mg(2+)</name>
        <dbReference type="ChEBI" id="CHEBI:18420"/>
    </ligand>
</feature>
<evidence type="ECO:0000256" key="10">
    <source>
        <dbReference type="ARBA" id="ARBA00023268"/>
    </source>
</evidence>
<evidence type="ECO:0000256" key="1">
    <source>
        <dbReference type="ARBA" id="ARBA00001946"/>
    </source>
</evidence>
<dbReference type="KEGG" id="fop:FNB79_13800"/>
<dbReference type="AlphaFoldDB" id="A0A516GU04"/>
<dbReference type="GO" id="GO:0000105">
    <property type="term" value="P:L-histidine biosynthetic process"/>
    <property type="evidence" value="ECO:0007669"/>
    <property type="project" value="UniProtKB-UniRule"/>
</dbReference>
<dbReference type="NCBIfam" id="TIGR01261">
    <property type="entry name" value="hisB_Nterm"/>
    <property type="match status" value="1"/>
</dbReference>
<comment type="pathway">
    <text evidence="2 12">Amino-acid biosynthesis; L-histidine biosynthesis; L-histidine from 5-phospho-alpha-D-ribose 1-diphosphate: step 6/9.</text>
</comment>
<gene>
    <name evidence="12 13" type="primary">hisB</name>
    <name evidence="13" type="ORF">FNB79_13800</name>
</gene>
<keyword evidence="10 12" id="KW-0511">Multifunctional enzyme</keyword>
<feature type="region of interest" description="Histidinol-phosphatase" evidence="12">
    <location>
        <begin position="1"/>
        <end position="187"/>
    </location>
</feature>